<dbReference type="PANTHER" id="PTHR11360:SF305">
    <property type="entry name" value="MAJOR FACILITATOR SUPERFAMILY (MFS) PROFILE DOMAIN-CONTAINING PROTEIN"/>
    <property type="match status" value="1"/>
</dbReference>
<evidence type="ECO:0000313" key="6">
    <source>
        <dbReference type="EMBL" id="KIW05349.1"/>
    </source>
</evidence>
<evidence type="ECO:0000256" key="1">
    <source>
        <dbReference type="ARBA" id="ARBA00004141"/>
    </source>
</evidence>
<feature type="transmembrane region" description="Helical" evidence="4">
    <location>
        <begin position="279"/>
        <end position="304"/>
    </location>
</feature>
<protein>
    <recommendedName>
        <fullName evidence="5">Major facilitator superfamily (MFS) profile domain-containing protein</fullName>
    </recommendedName>
</protein>
<dbReference type="OrthoDB" id="6499973at2759"/>
<keyword evidence="4" id="KW-0472">Membrane</keyword>
<dbReference type="VEuPathDB" id="FungiDB:PV09_03865"/>
<dbReference type="GO" id="GO:0022857">
    <property type="term" value="F:transmembrane transporter activity"/>
    <property type="evidence" value="ECO:0007669"/>
    <property type="project" value="InterPro"/>
</dbReference>
<keyword evidence="4" id="KW-0812">Transmembrane</keyword>
<dbReference type="AlphaFoldDB" id="A0A0D2B210"/>
<evidence type="ECO:0000256" key="2">
    <source>
        <dbReference type="ARBA" id="ARBA00006727"/>
    </source>
</evidence>
<feature type="transmembrane region" description="Helical" evidence="4">
    <location>
        <begin position="144"/>
        <end position="166"/>
    </location>
</feature>
<reference evidence="6 7" key="1">
    <citation type="submission" date="2015-01" db="EMBL/GenBank/DDBJ databases">
        <title>The Genome Sequence of Ochroconis gallopava CBS43764.</title>
        <authorList>
            <consortium name="The Broad Institute Genomics Platform"/>
            <person name="Cuomo C."/>
            <person name="de Hoog S."/>
            <person name="Gorbushina A."/>
            <person name="Stielow B."/>
            <person name="Teixiera M."/>
            <person name="Abouelleil A."/>
            <person name="Chapman S.B."/>
            <person name="Priest M."/>
            <person name="Young S.K."/>
            <person name="Wortman J."/>
            <person name="Nusbaum C."/>
            <person name="Birren B."/>
        </authorList>
    </citation>
    <scope>NUCLEOTIDE SEQUENCE [LARGE SCALE GENOMIC DNA]</scope>
    <source>
        <strain evidence="6 7">CBS 43764</strain>
    </source>
</reference>
<feature type="transmembrane region" description="Helical" evidence="4">
    <location>
        <begin position="119"/>
        <end position="138"/>
    </location>
</feature>
<feature type="transmembrane region" description="Helical" evidence="4">
    <location>
        <begin position="178"/>
        <end position="197"/>
    </location>
</feature>
<feature type="domain" description="Major facilitator superfamily (MFS) profile" evidence="5">
    <location>
        <begin position="250"/>
        <end position="444"/>
    </location>
</feature>
<sequence>MAMSETNASNVELQDLGSTTPPDRHGSEENLNRRIVTAQTTDATIPDGGYGWVIVFSCAIVAFWFTGMSYSWGVVQKELVEQNVASASTLSFVGGLTPACISIFAITNARLLMSIGSRWTGILGVFFVGLGGLLVSFAPNNVACLFVCVGLVQGIGTSLSFMAASVTPSQYFLRKRGLANGIVYAGGGLGGTVIALAMEKLIKDTDVAWTFRILGLITIATGIPAAWFLRDRATIKRRTFVEWSLFRDFKFLLLFLIGAIATFPLFVPPFFIPLYSNSIGLSASTGAALVAGFNLSSAFGRVGFGFLCDWIGPIHALFLSLFMSAIGMLTIWPVSQNLVPLTLFVIIGGAANGGFFSTIPTAVGSVFGTAQVATAMGMIVTGWAGGYLLGGPIAGYLLAAFGGEQAGFQAYRPAMYYSGSMSLAAAILVGTLRFRMDRKFQTKI</sequence>
<dbReference type="RefSeq" id="XP_016215218.1">
    <property type="nucleotide sequence ID" value="XM_016357129.1"/>
</dbReference>
<comment type="similarity">
    <text evidence="2">Belongs to the major facilitator superfamily. Monocarboxylate porter (TC 2.A.1.13) family.</text>
</comment>
<dbReference type="GO" id="GO:0016020">
    <property type="term" value="C:membrane"/>
    <property type="evidence" value="ECO:0007669"/>
    <property type="project" value="UniProtKB-SubCell"/>
</dbReference>
<dbReference type="Proteomes" id="UP000053259">
    <property type="component" value="Unassembled WGS sequence"/>
</dbReference>
<evidence type="ECO:0000259" key="5">
    <source>
        <dbReference type="PROSITE" id="PS50850"/>
    </source>
</evidence>
<evidence type="ECO:0000256" key="3">
    <source>
        <dbReference type="SAM" id="MobiDB-lite"/>
    </source>
</evidence>
<feature type="transmembrane region" description="Helical" evidence="4">
    <location>
        <begin position="50"/>
        <end position="72"/>
    </location>
</feature>
<proteinExistence type="inferred from homology"/>
<feature type="compositionally biased region" description="Polar residues" evidence="3">
    <location>
        <begin position="1"/>
        <end position="21"/>
    </location>
</feature>
<feature type="transmembrane region" description="Helical" evidence="4">
    <location>
        <begin position="379"/>
        <end position="402"/>
    </location>
</feature>
<dbReference type="InterPro" id="IPR050327">
    <property type="entry name" value="Proton-linked_MCT"/>
</dbReference>
<gene>
    <name evidence="6" type="ORF">PV09_03865</name>
</gene>
<organism evidence="6 7">
    <name type="scientific">Verruconis gallopava</name>
    <dbReference type="NCBI Taxonomy" id="253628"/>
    <lineage>
        <taxon>Eukaryota</taxon>
        <taxon>Fungi</taxon>
        <taxon>Dikarya</taxon>
        <taxon>Ascomycota</taxon>
        <taxon>Pezizomycotina</taxon>
        <taxon>Dothideomycetes</taxon>
        <taxon>Pleosporomycetidae</taxon>
        <taxon>Venturiales</taxon>
        <taxon>Sympoventuriaceae</taxon>
        <taxon>Verruconis</taxon>
    </lineage>
</organism>
<evidence type="ECO:0000313" key="7">
    <source>
        <dbReference type="Proteomes" id="UP000053259"/>
    </source>
</evidence>
<comment type="subcellular location">
    <subcellularLocation>
        <location evidence="1">Membrane</location>
        <topology evidence="1">Multi-pass membrane protein</topology>
    </subcellularLocation>
</comment>
<feature type="compositionally biased region" description="Basic and acidic residues" evidence="3">
    <location>
        <begin position="22"/>
        <end position="32"/>
    </location>
</feature>
<keyword evidence="4" id="KW-1133">Transmembrane helix</keyword>
<feature type="transmembrane region" description="Helical" evidence="4">
    <location>
        <begin position="341"/>
        <end position="367"/>
    </location>
</feature>
<dbReference type="GeneID" id="27311838"/>
<feature type="transmembrane region" description="Helical" evidence="4">
    <location>
        <begin position="414"/>
        <end position="434"/>
    </location>
</feature>
<dbReference type="PROSITE" id="PS50850">
    <property type="entry name" value="MFS"/>
    <property type="match status" value="1"/>
</dbReference>
<dbReference type="EMBL" id="KN847538">
    <property type="protein sequence ID" value="KIW05349.1"/>
    <property type="molecule type" value="Genomic_DNA"/>
</dbReference>
<dbReference type="InterPro" id="IPR020846">
    <property type="entry name" value="MFS_dom"/>
</dbReference>
<evidence type="ECO:0000256" key="4">
    <source>
        <dbReference type="SAM" id="Phobius"/>
    </source>
</evidence>
<name>A0A0D2B210_9PEZI</name>
<feature type="transmembrane region" description="Helical" evidence="4">
    <location>
        <begin position="84"/>
        <end position="107"/>
    </location>
</feature>
<dbReference type="Gene3D" id="1.20.1250.20">
    <property type="entry name" value="MFS general substrate transporter like domains"/>
    <property type="match status" value="2"/>
</dbReference>
<dbReference type="InParanoid" id="A0A0D2B210"/>
<feature type="transmembrane region" description="Helical" evidence="4">
    <location>
        <begin position="209"/>
        <end position="229"/>
    </location>
</feature>
<dbReference type="InterPro" id="IPR036259">
    <property type="entry name" value="MFS_trans_sf"/>
</dbReference>
<keyword evidence="7" id="KW-1185">Reference proteome</keyword>
<accession>A0A0D2B210</accession>
<dbReference type="HOGENOM" id="CLU_001265_1_2_1"/>
<feature type="region of interest" description="Disordered" evidence="3">
    <location>
        <begin position="1"/>
        <end position="33"/>
    </location>
</feature>
<feature type="transmembrane region" description="Helical" evidence="4">
    <location>
        <begin position="249"/>
        <end position="267"/>
    </location>
</feature>
<dbReference type="SUPFAM" id="SSF103473">
    <property type="entry name" value="MFS general substrate transporter"/>
    <property type="match status" value="1"/>
</dbReference>
<dbReference type="Pfam" id="PF07690">
    <property type="entry name" value="MFS_1"/>
    <property type="match status" value="1"/>
</dbReference>
<dbReference type="PANTHER" id="PTHR11360">
    <property type="entry name" value="MONOCARBOXYLATE TRANSPORTER"/>
    <property type="match status" value="1"/>
</dbReference>
<feature type="transmembrane region" description="Helical" evidence="4">
    <location>
        <begin position="316"/>
        <end position="335"/>
    </location>
</feature>
<dbReference type="InterPro" id="IPR011701">
    <property type="entry name" value="MFS"/>
</dbReference>